<dbReference type="EMBL" id="CP059154">
    <property type="protein sequence ID" value="QLK25409.1"/>
    <property type="molecule type" value="Genomic_DNA"/>
</dbReference>
<dbReference type="Proteomes" id="UP000510869">
    <property type="component" value="Chromosome"/>
</dbReference>
<dbReference type="AlphaFoldDB" id="A0A7D6CP90"/>
<evidence type="ECO:0000313" key="2">
    <source>
        <dbReference type="Proteomes" id="UP000510869"/>
    </source>
</evidence>
<reference evidence="1 2" key="1">
    <citation type="submission" date="2020-07" db="EMBL/GenBank/DDBJ databases">
        <title>Natrinema (YPL30) sp. nov. and Haloterrigena xxxxxx (YPL8) sp. nov., isolated from a salt mine.</title>
        <authorList>
            <person name="Cui H."/>
        </authorList>
    </citation>
    <scope>NUCLEOTIDE SEQUENCE [LARGE SCALE GENOMIC DNA]</scope>
    <source>
        <strain evidence="1 2">YPL13</strain>
    </source>
</reference>
<dbReference type="RefSeq" id="WP_180840598.1">
    <property type="nucleotide sequence ID" value="NZ_CP059154.1"/>
</dbReference>
<dbReference type="KEGG" id="nay:HYG81_15145"/>
<proteinExistence type="predicted"/>
<keyword evidence="2" id="KW-1185">Reference proteome</keyword>
<sequence>MTFATALLMAHGHDPEAVADYAWRDIEAFMITLPYFSQPQFGGGGRF</sequence>
<evidence type="ECO:0000313" key="1">
    <source>
        <dbReference type="EMBL" id="QLK25409.1"/>
    </source>
</evidence>
<protein>
    <submittedName>
        <fullName evidence="1">Uncharacterized protein</fullName>
    </submittedName>
</protein>
<dbReference type="GeneID" id="56144568"/>
<accession>A0A7D6CP90</accession>
<organism evidence="1 2">
    <name type="scientific">Natrinema zhouii</name>
    <dbReference type="NCBI Taxonomy" id="1710539"/>
    <lineage>
        <taxon>Archaea</taxon>
        <taxon>Methanobacteriati</taxon>
        <taxon>Methanobacteriota</taxon>
        <taxon>Stenosarchaea group</taxon>
        <taxon>Halobacteria</taxon>
        <taxon>Halobacteriales</taxon>
        <taxon>Natrialbaceae</taxon>
        <taxon>Natrinema</taxon>
    </lineage>
</organism>
<gene>
    <name evidence="1" type="ORF">HYG81_15145</name>
</gene>
<name>A0A7D6CP90_9EURY</name>